<name>A0AAD9AI20_9PEZI</name>
<comment type="caution">
    <text evidence="2">The sequence shown here is derived from an EMBL/GenBank/DDBJ whole genome shotgun (WGS) entry which is preliminary data.</text>
</comment>
<feature type="compositionally biased region" description="Polar residues" evidence="1">
    <location>
        <begin position="41"/>
        <end position="50"/>
    </location>
</feature>
<protein>
    <submittedName>
        <fullName evidence="2">Protein phosphatase 2C</fullName>
    </submittedName>
</protein>
<dbReference type="EMBL" id="JAQOWY010000207">
    <property type="protein sequence ID" value="KAK1847300.1"/>
    <property type="molecule type" value="Genomic_DNA"/>
</dbReference>
<evidence type="ECO:0000313" key="3">
    <source>
        <dbReference type="Proteomes" id="UP001243330"/>
    </source>
</evidence>
<feature type="compositionally biased region" description="Basic and acidic residues" evidence="1">
    <location>
        <begin position="226"/>
        <end position="244"/>
    </location>
</feature>
<feature type="compositionally biased region" description="Polar residues" evidence="1">
    <location>
        <begin position="169"/>
        <end position="181"/>
    </location>
</feature>
<dbReference type="Proteomes" id="UP001243330">
    <property type="component" value="Unassembled WGS sequence"/>
</dbReference>
<evidence type="ECO:0000313" key="2">
    <source>
        <dbReference type="EMBL" id="KAK1847300.1"/>
    </source>
</evidence>
<sequence>MRPLLTGPCVPPPPSRSFISDLSPAQSSPTHASAPRGALSPASTTSNVSSFRDHHRVSDFANYRRDLAVLETSGGRLPSIQQQPPTANPSSTSQVAPWMSPSNGGATASTPQSQLNTTFYNDSSDNLSIASQLSPGFRPPTNRIAPQSSGSQDSPDAAYFGDERRPSLASITTLSSQGSKTSIRRGGLQKLQGFFGEEFPGRDGSESSLHSSSGKDRSRSYSHSRPTRDRNYSNATDHQRDREGSPSSSRPRTPVPAPEVVPFLYQEADVSKIHASASSCCCFVFV</sequence>
<gene>
    <name evidence="2" type="ORF">CCHR01_10090</name>
</gene>
<organism evidence="2 3">
    <name type="scientific">Colletotrichum chrysophilum</name>
    <dbReference type="NCBI Taxonomy" id="1836956"/>
    <lineage>
        <taxon>Eukaryota</taxon>
        <taxon>Fungi</taxon>
        <taxon>Dikarya</taxon>
        <taxon>Ascomycota</taxon>
        <taxon>Pezizomycotina</taxon>
        <taxon>Sordariomycetes</taxon>
        <taxon>Hypocreomycetidae</taxon>
        <taxon>Glomerellales</taxon>
        <taxon>Glomerellaceae</taxon>
        <taxon>Colletotrichum</taxon>
        <taxon>Colletotrichum gloeosporioides species complex</taxon>
    </lineage>
</organism>
<feature type="region of interest" description="Disordered" evidence="1">
    <location>
        <begin position="1"/>
        <end position="57"/>
    </location>
</feature>
<evidence type="ECO:0000256" key="1">
    <source>
        <dbReference type="SAM" id="MobiDB-lite"/>
    </source>
</evidence>
<feature type="compositionally biased region" description="Polar residues" evidence="1">
    <location>
        <begin position="79"/>
        <end position="134"/>
    </location>
</feature>
<feature type="compositionally biased region" description="Polar residues" evidence="1">
    <location>
        <begin position="17"/>
        <end position="31"/>
    </location>
</feature>
<feature type="region of interest" description="Disordered" evidence="1">
    <location>
        <begin position="73"/>
        <end position="257"/>
    </location>
</feature>
<dbReference type="AlphaFoldDB" id="A0AAD9AI20"/>
<proteinExistence type="predicted"/>
<accession>A0AAD9AI20</accession>
<reference evidence="2" key="1">
    <citation type="submission" date="2023-01" db="EMBL/GenBank/DDBJ databases">
        <title>Colletotrichum chrysophilum M932 genome sequence.</title>
        <authorList>
            <person name="Baroncelli R."/>
        </authorList>
    </citation>
    <scope>NUCLEOTIDE SEQUENCE</scope>
    <source>
        <strain evidence="2">M932</strain>
    </source>
</reference>
<keyword evidence="3" id="KW-1185">Reference proteome</keyword>
<feature type="compositionally biased region" description="Polar residues" evidence="1">
    <location>
        <begin position="144"/>
        <end position="154"/>
    </location>
</feature>